<feature type="transmembrane region" description="Helical" evidence="1">
    <location>
        <begin position="198"/>
        <end position="217"/>
    </location>
</feature>
<protein>
    <submittedName>
        <fullName evidence="3">Uncharacterized membrane-anchored protein</fullName>
    </submittedName>
</protein>
<sequence length="709" mass="81272">MKKFIPLGYLGSIILILTSIIYFFAGNWATFSRIDKIGLSISAMMIFYLLSVVASKFISHHSFLGKWFIVTGAITFGVSVALIGQIYNSHADSYILFAVWLIPTFAFALITRYLPFWLMSYFLFHFTFWFYMNPSSYRIVRSDFQEWRLYFILALINVCIFALTFFRFFNYKYIRYLSYITTHAFLIGISFFELFNPYSGWTNLLYIAFTLVSYYYFSSKKVDRGLTIILFIMAILYVNVKLIELPFLFDLGFFAYQLSGIFLSISLIFGGIYLARKITAQHQSTPTNHVLRRILIVIVTLFGSGMFVTSFGGILYMITENEYASVFLSLLFITLGLLLKKLDPAARHTLLFIGFFSGLAEAIFLSLPVTLLFLLLGVAVTASIKDGIVRFISYTTALGCSLSLVLGEFNLTEYLDIVFLGFILLNSVVAYLFKTNKAIHRIGYFYFLIFLLSLTFLENGVLLEVIYSLTFFLVTTYLIVYFSRIDEKAIVTMTTIFWLGFLVFTYYDFVWSLVHKSLSFFIIGLILLLVTRLIDRHTYNHIYVKHAIPFPKQSVSILIIIILQIGLLGYQIGSNEWLLKNGKVITLNLSPIDPRSLLQGDYLRLGYEIAEQDSLMIESGAKLYVLLEKNQDGIYEKKKVITERIDPKSYPLNQNEALITGKYNGYDTIIYGIESYFVQEGTGLEIERNAKTAKVIVSKKGDALLLSVE</sequence>
<dbReference type="Pfam" id="PF09925">
    <property type="entry name" value="DUF2157"/>
    <property type="match status" value="1"/>
</dbReference>
<evidence type="ECO:0000313" key="4">
    <source>
        <dbReference type="Proteomes" id="UP000199159"/>
    </source>
</evidence>
<gene>
    <name evidence="3" type="ORF">SAMN05216565_105192</name>
</gene>
<dbReference type="EMBL" id="FNJU01000005">
    <property type="protein sequence ID" value="SDP70064.1"/>
    <property type="molecule type" value="Genomic_DNA"/>
</dbReference>
<dbReference type="InterPro" id="IPR018677">
    <property type="entry name" value="DUF2157"/>
</dbReference>
<keyword evidence="4" id="KW-1185">Reference proteome</keyword>
<feature type="transmembrane region" description="Helical" evidence="1">
    <location>
        <begin position="442"/>
        <end position="459"/>
    </location>
</feature>
<proteinExistence type="predicted"/>
<feature type="transmembrane region" description="Helical" evidence="1">
    <location>
        <begin position="555"/>
        <end position="573"/>
    </location>
</feature>
<feature type="transmembrane region" description="Helical" evidence="1">
    <location>
        <begin position="67"/>
        <end position="87"/>
    </location>
</feature>
<feature type="transmembrane region" description="Helical" evidence="1">
    <location>
        <begin position="513"/>
        <end position="534"/>
    </location>
</feature>
<keyword evidence="1" id="KW-0472">Membrane</keyword>
<feature type="transmembrane region" description="Helical" evidence="1">
    <location>
        <begin position="37"/>
        <end position="55"/>
    </location>
</feature>
<organism evidence="3 4">
    <name type="scientific">Litchfieldia salsa</name>
    <dbReference type="NCBI Taxonomy" id="930152"/>
    <lineage>
        <taxon>Bacteria</taxon>
        <taxon>Bacillati</taxon>
        <taxon>Bacillota</taxon>
        <taxon>Bacilli</taxon>
        <taxon>Bacillales</taxon>
        <taxon>Bacillaceae</taxon>
        <taxon>Litchfieldia</taxon>
    </lineage>
</organism>
<feature type="transmembrane region" description="Helical" evidence="1">
    <location>
        <begin position="489"/>
        <end position="507"/>
    </location>
</feature>
<feature type="transmembrane region" description="Helical" evidence="1">
    <location>
        <begin position="255"/>
        <end position="274"/>
    </location>
</feature>
<feature type="transmembrane region" description="Helical" evidence="1">
    <location>
        <begin position="294"/>
        <end position="317"/>
    </location>
</feature>
<dbReference type="Proteomes" id="UP000199159">
    <property type="component" value="Unassembled WGS sequence"/>
</dbReference>
<feature type="transmembrane region" description="Helical" evidence="1">
    <location>
        <begin position="147"/>
        <end position="166"/>
    </location>
</feature>
<feature type="transmembrane region" description="Helical" evidence="1">
    <location>
        <begin position="414"/>
        <end position="433"/>
    </location>
</feature>
<feature type="transmembrane region" description="Helical" evidence="1">
    <location>
        <begin position="465"/>
        <end position="482"/>
    </location>
</feature>
<reference evidence="4" key="1">
    <citation type="submission" date="2016-10" db="EMBL/GenBank/DDBJ databases">
        <authorList>
            <person name="Varghese N."/>
            <person name="Submissions S."/>
        </authorList>
    </citation>
    <scope>NUCLEOTIDE SEQUENCE [LARGE SCALE GENOMIC DNA]</scope>
    <source>
        <strain evidence="4">IBRC-M10078</strain>
    </source>
</reference>
<feature type="transmembrane region" description="Helical" evidence="1">
    <location>
        <begin position="116"/>
        <end position="132"/>
    </location>
</feature>
<feature type="transmembrane region" description="Helical" evidence="1">
    <location>
        <begin position="93"/>
        <end position="111"/>
    </location>
</feature>
<evidence type="ECO:0000313" key="3">
    <source>
        <dbReference type="EMBL" id="SDP70064.1"/>
    </source>
</evidence>
<dbReference type="Pfam" id="PF14345">
    <property type="entry name" value="GDYXXLXY"/>
    <property type="match status" value="1"/>
</dbReference>
<dbReference type="InterPro" id="IPR025833">
    <property type="entry name" value="GDYXXLXY"/>
</dbReference>
<keyword evidence="1" id="KW-1133">Transmembrane helix</keyword>
<dbReference type="AlphaFoldDB" id="A0A1H0UV35"/>
<feature type="transmembrane region" description="Helical" evidence="1">
    <location>
        <begin position="173"/>
        <end position="192"/>
    </location>
</feature>
<accession>A0A1H0UV35</accession>
<dbReference type="STRING" id="930152.SAMN05216565_105192"/>
<feature type="transmembrane region" description="Helical" evidence="1">
    <location>
        <begin position="229"/>
        <end position="249"/>
    </location>
</feature>
<evidence type="ECO:0000256" key="1">
    <source>
        <dbReference type="SAM" id="Phobius"/>
    </source>
</evidence>
<name>A0A1H0UV35_9BACI</name>
<evidence type="ECO:0000259" key="2">
    <source>
        <dbReference type="Pfam" id="PF09925"/>
    </source>
</evidence>
<keyword evidence="1" id="KW-0812">Transmembrane</keyword>
<feature type="domain" description="DUF2157" evidence="2">
    <location>
        <begin position="7"/>
        <end position="117"/>
    </location>
</feature>
<dbReference type="RefSeq" id="WP_090854543.1">
    <property type="nucleotide sequence ID" value="NZ_FNJU01000005.1"/>
</dbReference>
<dbReference type="OrthoDB" id="4868247at2"/>
<feature type="transmembrane region" description="Helical" evidence="1">
    <location>
        <begin position="7"/>
        <end position="25"/>
    </location>
</feature>
<feature type="transmembrane region" description="Helical" evidence="1">
    <location>
        <begin position="351"/>
        <end position="384"/>
    </location>
</feature>